<keyword evidence="2" id="KW-1185">Reference proteome</keyword>
<dbReference type="Proteomes" id="UP000660454">
    <property type="component" value="Unassembled WGS sequence"/>
</dbReference>
<accession>A0ABQ4H178</accession>
<organism evidence="1 2">
    <name type="scientific">Microbispora siamensis</name>
    <dbReference type="NCBI Taxonomy" id="564413"/>
    <lineage>
        <taxon>Bacteria</taxon>
        <taxon>Bacillati</taxon>
        <taxon>Actinomycetota</taxon>
        <taxon>Actinomycetes</taxon>
        <taxon>Streptosporangiales</taxon>
        <taxon>Streptosporangiaceae</taxon>
        <taxon>Microbispora</taxon>
    </lineage>
</organism>
<comment type="caution">
    <text evidence="1">The sequence shown here is derived from an EMBL/GenBank/DDBJ whole genome shotgun (WGS) entry which is preliminary data.</text>
</comment>
<evidence type="ECO:0000313" key="2">
    <source>
        <dbReference type="Proteomes" id="UP000660454"/>
    </source>
</evidence>
<reference evidence="1 2" key="1">
    <citation type="submission" date="2021-01" db="EMBL/GenBank/DDBJ databases">
        <title>Whole genome shotgun sequence of Microbispora siamensis NBRC 104113.</title>
        <authorList>
            <person name="Komaki H."/>
            <person name="Tamura T."/>
        </authorList>
    </citation>
    <scope>NUCLEOTIDE SEQUENCE [LARGE SCALE GENOMIC DNA]</scope>
    <source>
        <strain evidence="1 2">NBRC 104113</strain>
    </source>
</reference>
<evidence type="ECO:0000313" key="1">
    <source>
        <dbReference type="EMBL" id="GIH67433.1"/>
    </source>
</evidence>
<gene>
    <name evidence="1" type="ORF">Msi02_82500</name>
</gene>
<dbReference type="EMBL" id="BOOF01000076">
    <property type="protein sequence ID" value="GIH67433.1"/>
    <property type="molecule type" value="Genomic_DNA"/>
</dbReference>
<sequence length="55" mass="5400">MGSPGVSLRVTFWKADSGGAGLSCAAAIDGVVKRPVITAAAAAAISLVLVEVPFT</sequence>
<proteinExistence type="predicted"/>
<name>A0ABQ4H178_9ACTN</name>
<protein>
    <submittedName>
        <fullName evidence="1">Uncharacterized protein</fullName>
    </submittedName>
</protein>